<name>A0ACC0UYL5_9HYPO</name>
<accession>A0ACC0UYL5</accession>
<reference evidence="1" key="1">
    <citation type="submission" date="2022-10" db="EMBL/GenBank/DDBJ databases">
        <title>Complete Genome of Trichothecium roseum strain YXFP-22015, a Plant Pathogen Isolated from Citrus.</title>
        <authorList>
            <person name="Wang Y."/>
            <person name="Zhu L."/>
        </authorList>
    </citation>
    <scope>NUCLEOTIDE SEQUENCE</scope>
    <source>
        <strain evidence="1">YXFP-22015</strain>
    </source>
</reference>
<organism evidence="1 2">
    <name type="scientific">Trichothecium roseum</name>
    <dbReference type="NCBI Taxonomy" id="47278"/>
    <lineage>
        <taxon>Eukaryota</taxon>
        <taxon>Fungi</taxon>
        <taxon>Dikarya</taxon>
        <taxon>Ascomycota</taxon>
        <taxon>Pezizomycotina</taxon>
        <taxon>Sordariomycetes</taxon>
        <taxon>Hypocreomycetidae</taxon>
        <taxon>Hypocreales</taxon>
        <taxon>Hypocreales incertae sedis</taxon>
        <taxon>Trichothecium</taxon>
    </lineage>
</organism>
<sequence length="598" mass="64154">MSRSADEHADLSPEEGDKIRAEALAATSDDLPPGYYRSPRVVATFAAITLNLMAVYFGFLASAAALSSIIEEFGPSSDSALFSTAFTTAQAISTFLMGGITDRFGRRPYVVGTNLLGVVSAIVACTSKNLGTLIGANVLAGLAGGQASSYILFVGELMSNKYKFIGTIIVAFPSLVATGLGPYFGQRLGMQGDWRWIYYIQLIMLAIASILSFVFYHPPSFVQLHGKKVSKMEELKRFDWIGGLLLIASLALFLLGISWGGSPGNGWESAKILGLLISGAVSTVSFILYEVFSNVQRPIIPMRFFRDLRGFSCIVGYSATMGLLNIALQIMYPLQVTRIFGSSLKAEEISWMSATSSLGTWFGIVTFGYFFHHIRHIRIQLLVGACWATSFLAAMSSITMEDKAKAIAFSFMAGMAIGWGQDVTMLLVQYIISDEDMGTGFSIVSGLRQVFGSILTAAFIALHTNKLPGEIKSHLAPAVTKAGLDDSSVPELLQAAQSGSAELMAAVPGMTADLLKVANDALSDSYSAAYAYVYYFAAALGVFLIGSSLLAQDFDQYLTSHVSRRIYKQGETGEDVLDSDSSGPVPLKGASVEEKGLP</sequence>
<evidence type="ECO:0000313" key="1">
    <source>
        <dbReference type="EMBL" id="KAI9899243.1"/>
    </source>
</evidence>
<gene>
    <name evidence="1" type="ORF">N3K66_005704</name>
</gene>
<keyword evidence="2" id="KW-1185">Reference proteome</keyword>
<comment type="caution">
    <text evidence="1">The sequence shown here is derived from an EMBL/GenBank/DDBJ whole genome shotgun (WGS) entry which is preliminary data.</text>
</comment>
<dbReference type="EMBL" id="CM047944">
    <property type="protein sequence ID" value="KAI9899243.1"/>
    <property type="molecule type" value="Genomic_DNA"/>
</dbReference>
<evidence type="ECO:0000313" key="2">
    <source>
        <dbReference type="Proteomes" id="UP001163324"/>
    </source>
</evidence>
<proteinExistence type="predicted"/>
<protein>
    <submittedName>
        <fullName evidence="1">Uncharacterized protein</fullName>
    </submittedName>
</protein>
<dbReference type="Proteomes" id="UP001163324">
    <property type="component" value="Chromosome 5"/>
</dbReference>